<keyword evidence="3 12" id="KW-0444">Lipid biosynthesis</keyword>
<keyword evidence="4 12" id="KW-0808">Transferase</keyword>
<dbReference type="CDD" id="cd09110">
    <property type="entry name" value="PLDc_CLS_1"/>
    <property type="match status" value="1"/>
</dbReference>
<dbReference type="NCBIfam" id="TIGR04265">
    <property type="entry name" value="bac_cardiolipin"/>
    <property type="match status" value="1"/>
</dbReference>
<evidence type="ECO:0000256" key="9">
    <source>
        <dbReference type="ARBA" id="ARBA00023136"/>
    </source>
</evidence>
<evidence type="ECO:0000313" key="16">
    <source>
        <dbReference type="Proteomes" id="UP001141183"/>
    </source>
</evidence>
<dbReference type="InterPro" id="IPR030874">
    <property type="entry name" value="Cardiolipin_synth_Firmi"/>
</dbReference>
<evidence type="ECO:0000256" key="1">
    <source>
        <dbReference type="ARBA" id="ARBA00004651"/>
    </source>
</evidence>
<keyword evidence="6" id="KW-0677">Repeat</keyword>
<feature type="domain" description="PLD phosphodiesterase" evidence="14">
    <location>
        <begin position="215"/>
        <end position="242"/>
    </location>
</feature>
<dbReference type="Pfam" id="PF13396">
    <property type="entry name" value="PLDc_N"/>
    <property type="match status" value="1"/>
</dbReference>
<evidence type="ECO:0000259" key="14">
    <source>
        <dbReference type="PROSITE" id="PS50035"/>
    </source>
</evidence>
<dbReference type="PANTHER" id="PTHR21248:SF22">
    <property type="entry name" value="PHOSPHOLIPASE D"/>
    <property type="match status" value="1"/>
</dbReference>
<dbReference type="EC" id="2.7.8.-" evidence="12 13"/>
<feature type="transmembrane region" description="Helical" evidence="12">
    <location>
        <begin position="39"/>
        <end position="60"/>
    </location>
</feature>
<dbReference type="SUPFAM" id="SSF56024">
    <property type="entry name" value="Phospholipase D/nuclease"/>
    <property type="match status" value="2"/>
</dbReference>
<feature type="domain" description="PLD phosphodiesterase" evidence="14">
    <location>
        <begin position="398"/>
        <end position="425"/>
    </location>
</feature>
<dbReference type="HAMAP" id="MF_01916">
    <property type="entry name" value="Cardiolipin_synth_Cls"/>
    <property type="match status" value="1"/>
</dbReference>
<comment type="function">
    <text evidence="12">Catalyzes the reversible phosphatidyl group transfer from one phosphatidylglycerol molecule to another to form cardiolipin (CL) (diphosphatidylglycerol) and glycerol.</text>
</comment>
<feature type="active site" evidence="12">
    <location>
        <position position="222"/>
    </location>
</feature>
<evidence type="ECO:0000256" key="8">
    <source>
        <dbReference type="ARBA" id="ARBA00023098"/>
    </source>
</evidence>
<evidence type="ECO:0000256" key="11">
    <source>
        <dbReference type="ARBA" id="ARBA00023264"/>
    </source>
</evidence>
<feature type="active site" evidence="12">
    <location>
        <position position="227"/>
    </location>
</feature>
<keyword evidence="9 12" id="KW-0472">Membrane</keyword>
<feature type="active site" evidence="12">
    <location>
        <position position="403"/>
    </location>
</feature>
<evidence type="ECO:0000256" key="10">
    <source>
        <dbReference type="ARBA" id="ARBA00023209"/>
    </source>
</evidence>
<reference evidence="15" key="1">
    <citation type="submission" date="2022-05" db="EMBL/GenBank/DDBJ databases">
        <title>Draft genome sequence of Clostridium tertium strain CP3 isolated from Peru.</title>
        <authorList>
            <person name="Hurtado R."/>
            <person name="Lima L."/>
            <person name="Sousa T."/>
            <person name="Jaiswal A.K."/>
            <person name="Tiwari S."/>
            <person name="Maturrano L."/>
            <person name="Brenig B."/>
            <person name="Azevedo V."/>
        </authorList>
    </citation>
    <scope>NUCLEOTIDE SEQUENCE</scope>
    <source>
        <strain evidence="15">CP3</strain>
    </source>
</reference>
<comment type="subcellular location">
    <subcellularLocation>
        <location evidence="1 12">Cell membrane</location>
        <topology evidence="1 12">Multi-pass membrane protein</topology>
    </subcellularLocation>
</comment>
<feature type="transmembrane region" description="Helical" evidence="12">
    <location>
        <begin position="12"/>
        <end position="32"/>
    </location>
</feature>
<keyword evidence="11 12" id="KW-1208">Phospholipid metabolism</keyword>
<evidence type="ECO:0000313" key="15">
    <source>
        <dbReference type="EMBL" id="MDC4242546.1"/>
    </source>
</evidence>
<evidence type="ECO:0000256" key="2">
    <source>
        <dbReference type="ARBA" id="ARBA00022475"/>
    </source>
</evidence>
<dbReference type="GO" id="GO:0008808">
    <property type="term" value="F:cardiolipin synthase activity"/>
    <property type="evidence" value="ECO:0007669"/>
    <property type="project" value="UniProtKB-UniRule"/>
</dbReference>
<evidence type="ECO:0000256" key="7">
    <source>
        <dbReference type="ARBA" id="ARBA00022989"/>
    </source>
</evidence>
<keyword evidence="10 12" id="KW-0594">Phospholipid biosynthesis</keyword>
<accession>A0A9X3XQF4</accession>
<dbReference type="PROSITE" id="PS50035">
    <property type="entry name" value="PLD"/>
    <property type="match status" value="2"/>
</dbReference>
<evidence type="ECO:0000256" key="5">
    <source>
        <dbReference type="ARBA" id="ARBA00022692"/>
    </source>
</evidence>
<proteinExistence type="inferred from homology"/>
<evidence type="ECO:0000256" key="13">
    <source>
        <dbReference type="NCBIfam" id="TIGR04265"/>
    </source>
</evidence>
<comment type="catalytic activity">
    <reaction evidence="12">
        <text>2 a 1,2-diacyl-sn-glycero-3-phospho-(1'-sn-glycerol) = a cardiolipin + glycerol</text>
        <dbReference type="Rhea" id="RHEA:31451"/>
        <dbReference type="ChEBI" id="CHEBI:17754"/>
        <dbReference type="ChEBI" id="CHEBI:62237"/>
        <dbReference type="ChEBI" id="CHEBI:64716"/>
    </reaction>
</comment>
<evidence type="ECO:0000256" key="3">
    <source>
        <dbReference type="ARBA" id="ARBA00022516"/>
    </source>
</evidence>
<dbReference type="EMBL" id="JAMRYU010000038">
    <property type="protein sequence ID" value="MDC4242546.1"/>
    <property type="molecule type" value="Genomic_DNA"/>
</dbReference>
<dbReference type="InterPro" id="IPR022924">
    <property type="entry name" value="Cardiolipin_synthase"/>
</dbReference>
<keyword evidence="16" id="KW-1185">Reference proteome</keyword>
<organism evidence="15 16">
    <name type="scientific">Clostridium tertium</name>
    <dbReference type="NCBI Taxonomy" id="1559"/>
    <lineage>
        <taxon>Bacteria</taxon>
        <taxon>Bacillati</taxon>
        <taxon>Bacillota</taxon>
        <taxon>Clostridia</taxon>
        <taxon>Eubacteriales</taxon>
        <taxon>Clostridiaceae</taxon>
        <taxon>Clostridium</taxon>
    </lineage>
</organism>
<keyword evidence="2 12" id="KW-1003">Cell membrane</keyword>
<keyword evidence="7 12" id="KW-1133">Transmembrane helix</keyword>
<dbReference type="Proteomes" id="UP001141183">
    <property type="component" value="Unassembled WGS sequence"/>
</dbReference>
<evidence type="ECO:0000256" key="6">
    <source>
        <dbReference type="ARBA" id="ARBA00022737"/>
    </source>
</evidence>
<dbReference type="GO" id="GO:0005886">
    <property type="term" value="C:plasma membrane"/>
    <property type="evidence" value="ECO:0007669"/>
    <property type="project" value="UniProtKB-SubCell"/>
</dbReference>
<protein>
    <recommendedName>
        <fullName evidence="12 13">Cardiolipin synthase</fullName>
        <shortName evidence="12">CL synthase</shortName>
        <ecNumber evidence="12 13">2.7.8.-</ecNumber>
    </recommendedName>
</protein>
<comment type="caution">
    <text evidence="15">The sequence shown here is derived from an EMBL/GenBank/DDBJ whole genome shotgun (WGS) entry which is preliminary data.</text>
</comment>
<name>A0A9X3XQF4_9CLOT</name>
<evidence type="ECO:0000256" key="4">
    <source>
        <dbReference type="ARBA" id="ARBA00022679"/>
    </source>
</evidence>
<keyword evidence="5 12" id="KW-0812">Transmembrane</keyword>
<dbReference type="RefSeq" id="WP_008681321.1">
    <property type="nucleotide sequence ID" value="NZ_CAXSLY010000037.1"/>
</dbReference>
<feature type="active site" evidence="12">
    <location>
        <position position="405"/>
    </location>
</feature>
<dbReference type="PANTHER" id="PTHR21248">
    <property type="entry name" value="CARDIOLIPIN SYNTHASE"/>
    <property type="match status" value="1"/>
</dbReference>
<evidence type="ECO:0000256" key="12">
    <source>
        <dbReference type="HAMAP-Rule" id="MF_01916"/>
    </source>
</evidence>
<dbReference type="Pfam" id="PF13091">
    <property type="entry name" value="PLDc_2"/>
    <property type="match status" value="2"/>
</dbReference>
<dbReference type="InterPro" id="IPR001736">
    <property type="entry name" value="PLipase_D/transphosphatidylase"/>
</dbReference>
<dbReference type="CDD" id="cd09112">
    <property type="entry name" value="PLDc_CLS_2"/>
    <property type="match status" value="1"/>
</dbReference>
<feature type="active site" evidence="12">
    <location>
        <position position="410"/>
    </location>
</feature>
<dbReference type="SMART" id="SM00155">
    <property type="entry name" value="PLDc"/>
    <property type="match status" value="2"/>
</dbReference>
<keyword evidence="8 12" id="KW-0443">Lipid metabolism</keyword>
<gene>
    <name evidence="15" type="primary">cls</name>
    <name evidence="15" type="ORF">NE398_20675</name>
</gene>
<sequence length="485" mass="55101">MKEVFDIIAFNIIFYLSLIINLFIILILIIFAKKRPEKTLSWILILIIFPPLGLILFVLLGRNWKVNTLDKKSRQKVSNLITPSLLNKYNITNEYEPIINLLVSNSSSPLFVNNTITILDGGASKFEILKNKLLEAKDHIHLEYYIVKNDNIGNEIKDILIKKSKEGIKVKFIIDKMGSIKLNSEYIKDLKNAGVDVVFYSYVLAPFFRLINTQVNYRNHRKIVVIDGTIAFLGGINIGDEYLGLGKLGDWKDCHIMIEGDCVLGLQSIFLDDFSSIKKYNNEQILTLANIENYFKNNKFSGNIPMQLIKSGPDSEFPSILQCFIKMISTAKESINIITPYFIPSEGLMDSLKIASLSGIKISLIFPKKADHFTVNKASQTYLAELVRAGVKVYLYNNSGFIHSKILTVDKKICTIGTANMDIRSFELNYEINTLIYDEGITEEFNKIFSDLLISCTEFNLKEYESRSLSNKLIDGISRLLSSIL</sequence>
<dbReference type="AlphaFoldDB" id="A0A9X3XQF4"/>
<dbReference type="Gene3D" id="3.30.870.10">
    <property type="entry name" value="Endonuclease Chain A"/>
    <property type="match status" value="2"/>
</dbReference>
<dbReference type="InterPro" id="IPR025202">
    <property type="entry name" value="PLD-like_dom"/>
</dbReference>
<comment type="similarity">
    <text evidence="12">Belongs to the phospholipase D family. Cardiolipin synthase subfamily.</text>
</comment>
<dbReference type="GO" id="GO:0032049">
    <property type="term" value="P:cardiolipin biosynthetic process"/>
    <property type="evidence" value="ECO:0007669"/>
    <property type="project" value="UniProtKB-UniRule"/>
</dbReference>
<dbReference type="InterPro" id="IPR027379">
    <property type="entry name" value="CLS_N"/>
</dbReference>
<feature type="active site" evidence="12">
    <location>
        <position position="220"/>
    </location>
</feature>